<dbReference type="GO" id="GO:0046872">
    <property type="term" value="F:metal ion binding"/>
    <property type="evidence" value="ECO:0007669"/>
    <property type="project" value="UniProtKB-KW"/>
</dbReference>
<evidence type="ECO:0000256" key="2">
    <source>
        <dbReference type="ARBA" id="ARBA00022723"/>
    </source>
</evidence>
<dbReference type="PROSITE" id="PS00523">
    <property type="entry name" value="SULFATASE_1"/>
    <property type="match status" value="1"/>
</dbReference>
<dbReference type="PANTHER" id="PTHR42693">
    <property type="entry name" value="ARYLSULFATASE FAMILY MEMBER"/>
    <property type="match status" value="1"/>
</dbReference>
<evidence type="ECO:0000313" key="7">
    <source>
        <dbReference type="Proteomes" id="UP000184406"/>
    </source>
</evidence>
<dbReference type="GO" id="GO:0004065">
    <property type="term" value="F:arylsulfatase activity"/>
    <property type="evidence" value="ECO:0007669"/>
    <property type="project" value="TreeGrafter"/>
</dbReference>
<keyword evidence="3" id="KW-0378">Hydrolase</keyword>
<evidence type="ECO:0000256" key="3">
    <source>
        <dbReference type="ARBA" id="ARBA00022801"/>
    </source>
</evidence>
<dbReference type="InterPro" id="IPR017850">
    <property type="entry name" value="Alkaline_phosphatase_core_sf"/>
</dbReference>
<sequence>MKVTARSIVLSLFTLILLSCGGKQETKKEPIAEEKTQPNIIFIFADDWGYADLGIHGSTFCKTPNLDKMAAEGIDFQNFSVVNPVCSPSRVAVMTGQYPARQSVHGHFASVESHIKRNMPDWLNPQAPLLPKMLKEAGYSTAHFGKWHLSNTHVEDAPSPLEYGYDEYGAFNLPSNLHQMHADSTIYKTIDFVKRHKDKPFFINAWIHATHTPHYPKEEYMQQFAHLDEQQQVYAAVVAEYDARIGELFSTLKILGIDENTLVVFSSDNGPEITGKNKITEDNSTGPGLGTYYSVGETGELKGRKRSLFAGGVRIPFLVRWPSNAPAGVVDKTTELATVDLLPTFLELAGASYPENYQADGVSIASAIRGESFIRQKPIYWDWRFSSDRPDFWPSAAVQEGNWKLMTNDELGKVELYNIASDWAEQTDVSADNPEKLKELTYKLEAFQSSLPIAAPENCFSKERETLKLVN</sequence>
<dbReference type="Gene3D" id="3.30.1120.10">
    <property type="match status" value="1"/>
</dbReference>
<feature type="domain" description="Sulfatase N-terminal" evidence="5">
    <location>
        <begin position="38"/>
        <end position="351"/>
    </location>
</feature>
<dbReference type="OrthoDB" id="9765065at2"/>
<keyword evidence="2" id="KW-0479">Metal-binding</keyword>
<dbReference type="InterPro" id="IPR050738">
    <property type="entry name" value="Sulfatase"/>
</dbReference>
<keyword evidence="7" id="KW-1185">Reference proteome</keyword>
<dbReference type="AlphaFoldDB" id="A0A1M4UBK9"/>
<protein>
    <submittedName>
        <fullName evidence="6">N-acetylgalactosamine-6-sulfatase</fullName>
    </submittedName>
</protein>
<dbReference type="RefSeq" id="WP_084532460.1">
    <property type="nucleotide sequence ID" value="NZ_FQUX01000001.1"/>
</dbReference>
<accession>A0A1M4UBK9</accession>
<keyword evidence="4" id="KW-0106">Calcium</keyword>
<dbReference type="InterPro" id="IPR000917">
    <property type="entry name" value="Sulfatase_N"/>
</dbReference>
<dbReference type="Gene3D" id="3.40.720.10">
    <property type="entry name" value="Alkaline Phosphatase, subunit A"/>
    <property type="match status" value="1"/>
</dbReference>
<dbReference type="PANTHER" id="PTHR42693:SF53">
    <property type="entry name" value="ENDO-4-O-SULFATASE"/>
    <property type="match status" value="1"/>
</dbReference>
<dbReference type="Pfam" id="PF00884">
    <property type="entry name" value="Sulfatase"/>
    <property type="match status" value="1"/>
</dbReference>
<name>A0A1M4UBK9_9FLAO</name>
<comment type="similarity">
    <text evidence="1">Belongs to the sulfatase family.</text>
</comment>
<dbReference type="InterPro" id="IPR024607">
    <property type="entry name" value="Sulfatase_CS"/>
</dbReference>
<evidence type="ECO:0000256" key="1">
    <source>
        <dbReference type="ARBA" id="ARBA00008779"/>
    </source>
</evidence>
<organism evidence="6 7">
    <name type="scientific">Arenibacter palladensis</name>
    <dbReference type="NCBI Taxonomy" id="237373"/>
    <lineage>
        <taxon>Bacteria</taxon>
        <taxon>Pseudomonadati</taxon>
        <taxon>Bacteroidota</taxon>
        <taxon>Flavobacteriia</taxon>
        <taxon>Flavobacteriales</taxon>
        <taxon>Flavobacteriaceae</taxon>
        <taxon>Arenibacter</taxon>
    </lineage>
</organism>
<dbReference type="SUPFAM" id="SSF53649">
    <property type="entry name" value="Alkaline phosphatase-like"/>
    <property type="match status" value="1"/>
</dbReference>
<dbReference type="EMBL" id="FQUX01000001">
    <property type="protein sequence ID" value="SHE53987.1"/>
    <property type="molecule type" value="Genomic_DNA"/>
</dbReference>
<evidence type="ECO:0000313" key="6">
    <source>
        <dbReference type="EMBL" id="SHE53987.1"/>
    </source>
</evidence>
<proteinExistence type="inferred from homology"/>
<gene>
    <name evidence="6" type="ORF">SAMN03080594_101558</name>
</gene>
<evidence type="ECO:0000256" key="4">
    <source>
        <dbReference type="ARBA" id="ARBA00022837"/>
    </source>
</evidence>
<dbReference type="Proteomes" id="UP000184406">
    <property type="component" value="Unassembled WGS sequence"/>
</dbReference>
<dbReference type="PROSITE" id="PS51257">
    <property type="entry name" value="PROKAR_LIPOPROTEIN"/>
    <property type="match status" value="1"/>
</dbReference>
<evidence type="ECO:0000259" key="5">
    <source>
        <dbReference type="Pfam" id="PF00884"/>
    </source>
</evidence>
<reference evidence="7" key="1">
    <citation type="submission" date="2016-11" db="EMBL/GenBank/DDBJ databases">
        <authorList>
            <person name="Varghese N."/>
            <person name="Submissions S."/>
        </authorList>
    </citation>
    <scope>NUCLEOTIDE SEQUENCE [LARGE SCALE GENOMIC DNA]</scope>
    <source>
        <strain evidence="7">DSM 17539</strain>
    </source>
</reference>